<name>A0ABX3TBR6_9MYCO</name>
<proteinExistence type="predicted"/>
<dbReference type="Pfam" id="PF16263">
    <property type="entry name" value="DUF4917"/>
    <property type="match status" value="1"/>
</dbReference>
<dbReference type="InterPro" id="IPR032581">
    <property type="entry name" value="DUF4917"/>
</dbReference>
<organism evidence="1 2">
    <name type="scientific">Mycobacterium timonense</name>
    <dbReference type="NCBI Taxonomy" id="701043"/>
    <lineage>
        <taxon>Bacteria</taxon>
        <taxon>Bacillati</taxon>
        <taxon>Actinomycetota</taxon>
        <taxon>Actinomycetes</taxon>
        <taxon>Mycobacteriales</taxon>
        <taxon>Mycobacteriaceae</taxon>
        <taxon>Mycobacterium</taxon>
        <taxon>Mycobacterium avium complex (MAC)</taxon>
    </lineage>
</organism>
<protein>
    <submittedName>
        <fullName evidence="1">Uncharacterized protein</fullName>
    </submittedName>
</protein>
<keyword evidence="2" id="KW-1185">Reference proteome</keyword>
<evidence type="ECO:0000313" key="2">
    <source>
        <dbReference type="Proteomes" id="UP000192847"/>
    </source>
</evidence>
<dbReference type="EMBL" id="MVIL01001126">
    <property type="protein sequence ID" value="ORB72838.1"/>
    <property type="molecule type" value="Genomic_DNA"/>
</dbReference>
<comment type="caution">
    <text evidence="1">The sequence shown here is derived from an EMBL/GenBank/DDBJ whole genome shotgun (WGS) entry which is preliminary data.</text>
</comment>
<evidence type="ECO:0000313" key="1">
    <source>
        <dbReference type="EMBL" id="ORB72838.1"/>
    </source>
</evidence>
<reference evidence="1 2" key="1">
    <citation type="submission" date="2017-02" db="EMBL/GenBank/DDBJ databases">
        <title>The new phylogeny of genus Mycobacterium.</title>
        <authorList>
            <person name="Tortoli E."/>
            <person name="Trovato A."/>
            <person name="Cirillo D.M."/>
        </authorList>
    </citation>
    <scope>NUCLEOTIDE SEQUENCE [LARGE SCALE GENOMIC DNA]</scope>
    <source>
        <strain evidence="1 2">CCUG 56329</strain>
    </source>
</reference>
<feature type="non-terminal residue" evidence="1">
    <location>
        <position position="1"/>
    </location>
</feature>
<feature type="non-terminal residue" evidence="1">
    <location>
        <position position="82"/>
    </location>
</feature>
<gene>
    <name evidence="1" type="ORF">BST46_31210</name>
</gene>
<accession>A0ABX3TBR6</accession>
<dbReference type="Proteomes" id="UP000192847">
    <property type="component" value="Unassembled WGS sequence"/>
</dbReference>
<sequence length="82" mass="8970">VVISTFSEALADAKNGAGKISLLLGNGFSQAFSGDFAYRRLRDVAQMDDKLTVTQDALFEHAASDDFETVIHHLEQSARLIQ</sequence>